<protein>
    <submittedName>
        <fullName evidence="1">Uncharacterized protein</fullName>
    </submittedName>
</protein>
<organism evidence="1 2">
    <name type="scientific">Nocardia halotolerans</name>
    <dbReference type="NCBI Taxonomy" id="1755878"/>
    <lineage>
        <taxon>Bacteria</taxon>
        <taxon>Bacillati</taxon>
        <taxon>Actinomycetota</taxon>
        <taxon>Actinomycetes</taxon>
        <taxon>Mycobacteriales</taxon>
        <taxon>Nocardiaceae</taxon>
        <taxon>Nocardia</taxon>
    </lineage>
</organism>
<evidence type="ECO:0000313" key="1">
    <source>
        <dbReference type="EMBL" id="MFC4377408.1"/>
    </source>
</evidence>
<reference evidence="2" key="1">
    <citation type="journal article" date="2019" name="Int. J. Syst. Evol. Microbiol.">
        <title>The Global Catalogue of Microorganisms (GCM) 10K type strain sequencing project: providing services to taxonomists for standard genome sequencing and annotation.</title>
        <authorList>
            <consortium name="The Broad Institute Genomics Platform"/>
            <consortium name="The Broad Institute Genome Sequencing Center for Infectious Disease"/>
            <person name="Wu L."/>
            <person name="Ma J."/>
        </authorList>
    </citation>
    <scope>NUCLEOTIDE SEQUENCE [LARGE SCALE GENOMIC DNA]</scope>
    <source>
        <strain evidence="2">IBRC-M 10490</strain>
    </source>
</reference>
<gene>
    <name evidence="1" type="ORF">ACFO5K_25330</name>
</gene>
<evidence type="ECO:0000313" key="2">
    <source>
        <dbReference type="Proteomes" id="UP001595844"/>
    </source>
</evidence>
<comment type="caution">
    <text evidence="1">The sequence shown here is derived from an EMBL/GenBank/DDBJ whole genome shotgun (WGS) entry which is preliminary data.</text>
</comment>
<sequence length="116" mass="12225">MIDEHTDTNTTVTGAAPSVAVALKRAAAIAATNGRDWFGVEDLLAALLTSATITPLELHWQQRDLGALTFPELRELAAALVPSETPRNDGPKEPATVTFRATGPLAGEYTALVNNS</sequence>
<proteinExistence type="predicted"/>
<dbReference type="EMBL" id="JBHSDL010000030">
    <property type="protein sequence ID" value="MFC4377408.1"/>
    <property type="molecule type" value="Genomic_DNA"/>
</dbReference>
<keyword evidence="2" id="KW-1185">Reference proteome</keyword>
<dbReference type="RefSeq" id="WP_378568026.1">
    <property type="nucleotide sequence ID" value="NZ_JBHSDL010000030.1"/>
</dbReference>
<dbReference type="Proteomes" id="UP001595844">
    <property type="component" value="Unassembled WGS sequence"/>
</dbReference>
<accession>A0ABV8VPV3</accession>
<name>A0ABV8VPV3_9NOCA</name>